<evidence type="ECO:0000313" key="2">
    <source>
        <dbReference type="Proteomes" id="UP000813463"/>
    </source>
</evidence>
<reference evidence="2" key="1">
    <citation type="journal article" date="2021" name="Nat. Commun.">
        <title>Genomic analyses provide insights into spinach domestication and the genetic basis of agronomic traits.</title>
        <authorList>
            <person name="Cai X."/>
            <person name="Sun X."/>
            <person name="Xu C."/>
            <person name="Sun H."/>
            <person name="Wang X."/>
            <person name="Ge C."/>
            <person name="Zhang Z."/>
            <person name="Wang Q."/>
            <person name="Fei Z."/>
            <person name="Jiao C."/>
            <person name="Wang Q."/>
        </authorList>
    </citation>
    <scope>NUCLEOTIDE SEQUENCE [LARGE SCALE GENOMIC DNA]</scope>
    <source>
        <strain evidence="2">cv. Varoflay</strain>
    </source>
</reference>
<name>A0ABM3QQ52_SPIOL</name>
<sequence length="148" mass="16502">MQLNDRVSGKKITCLFYIKYPFSLSSNLSPFSESSKTSHSLSSIDVTPSLSSQTIQPPPLHFSSQPSIFSSYDQTTAPPPKRATAFSATGANAFSEHRQTLLRTSSLTPKKSGRKSSIRMRQQTKKTDLEMEDMVLREAVRIEEELKA</sequence>
<protein>
    <submittedName>
        <fullName evidence="3">Uncharacterized protein</fullName>
    </submittedName>
</protein>
<feature type="compositionally biased region" description="Polar residues" evidence="1">
    <location>
        <begin position="44"/>
        <end position="55"/>
    </location>
</feature>
<gene>
    <name evidence="3" type="primary">LOC110796055</name>
</gene>
<reference evidence="3" key="2">
    <citation type="submission" date="2025-08" db="UniProtKB">
        <authorList>
            <consortium name="RefSeq"/>
        </authorList>
    </citation>
    <scope>IDENTIFICATION</scope>
    <source>
        <tissue evidence="3">Leaf</tissue>
    </source>
</reference>
<keyword evidence="2" id="KW-1185">Reference proteome</keyword>
<proteinExistence type="predicted"/>
<dbReference type="Proteomes" id="UP000813463">
    <property type="component" value="Chromosome 5"/>
</dbReference>
<accession>A0ABM3QQ52</accession>
<organism evidence="2 3">
    <name type="scientific">Spinacia oleracea</name>
    <name type="common">Spinach</name>
    <dbReference type="NCBI Taxonomy" id="3562"/>
    <lineage>
        <taxon>Eukaryota</taxon>
        <taxon>Viridiplantae</taxon>
        <taxon>Streptophyta</taxon>
        <taxon>Embryophyta</taxon>
        <taxon>Tracheophyta</taxon>
        <taxon>Spermatophyta</taxon>
        <taxon>Magnoliopsida</taxon>
        <taxon>eudicotyledons</taxon>
        <taxon>Gunneridae</taxon>
        <taxon>Pentapetalae</taxon>
        <taxon>Caryophyllales</taxon>
        <taxon>Chenopodiaceae</taxon>
        <taxon>Chenopodioideae</taxon>
        <taxon>Anserineae</taxon>
        <taxon>Spinacia</taxon>
    </lineage>
</organism>
<feature type="compositionally biased region" description="Polar residues" evidence="1">
    <location>
        <begin position="62"/>
        <end position="76"/>
    </location>
</feature>
<feature type="region of interest" description="Disordered" evidence="1">
    <location>
        <begin position="37"/>
        <end position="84"/>
    </location>
</feature>
<feature type="region of interest" description="Disordered" evidence="1">
    <location>
        <begin position="103"/>
        <end position="129"/>
    </location>
</feature>
<dbReference type="RefSeq" id="XP_056685493.1">
    <property type="nucleotide sequence ID" value="XM_056829515.1"/>
</dbReference>
<dbReference type="GeneID" id="110796055"/>
<feature type="compositionally biased region" description="Basic residues" evidence="1">
    <location>
        <begin position="111"/>
        <end position="124"/>
    </location>
</feature>
<evidence type="ECO:0000256" key="1">
    <source>
        <dbReference type="SAM" id="MobiDB-lite"/>
    </source>
</evidence>
<evidence type="ECO:0000313" key="3">
    <source>
        <dbReference type="RefSeq" id="XP_056685493.1"/>
    </source>
</evidence>